<keyword evidence="6" id="KW-0206">Cytoskeleton</keyword>
<dbReference type="GO" id="GO:0008017">
    <property type="term" value="F:microtubule binding"/>
    <property type="evidence" value="ECO:0007669"/>
    <property type="project" value="TreeGrafter"/>
</dbReference>
<evidence type="ECO:0000256" key="8">
    <source>
        <dbReference type="ARBA" id="ARBA00041958"/>
    </source>
</evidence>
<keyword evidence="10" id="KW-1185">Reference proteome</keyword>
<name>A0A9P0DB83_PHACE</name>
<dbReference type="EMBL" id="OU896719">
    <property type="protein sequence ID" value="CAH1119465.1"/>
    <property type="molecule type" value="Genomic_DNA"/>
</dbReference>
<evidence type="ECO:0000256" key="4">
    <source>
        <dbReference type="ARBA" id="ARBA00022737"/>
    </source>
</evidence>
<keyword evidence="5" id="KW-0802">TPR repeat</keyword>
<sequence>MFYRLSMNTAYIMNNSIACHIKNFVHIFEEMYTVWDKKTLTKGKKSPNIHKWLAIVLDAHHGQLGLEQRVKASSAVRDHLARACELDPRDFAAHYMLGKWHFQMGRLTWVQRTIAKYFIAAEPPRTTHKQAYKYLSKAEDLQPRTFLPNLYLLGKTCIEMGQYYKAKYYLHLAMNLPPKDDCDNCCVWMARQLVMKLDRYDLGKNVLYYDPLGFID</sequence>
<keyword evidence="3" id="KW-0963">Cytoplasm</keyword>
<evidence type="ECO:0000256" key="6">
    <source>
        <dbReference type="ARBA" id="ARBA00023212"/>
    </source>
</evidence>
<dbReference type="OrthoDB" id="5600252at2759"/>
<accession>A0A9P0DB83</accession>
<evidence type="ECO:0000256" key="3">
    <source>
        <dbReference type="ARBA" id="ARBA00022490"/>
    </source>
</evidence>
<evidence type="ECO:0000256" key="7">
    <source>
        <dbReference type="ARBA" id="ARBA00039966"/>
    </source>
</evidence>
<dbReference type="GO" id="GO:0005876">
    <property type="term" value="C:spindle microtubule"/>
    <property type="evidence" value="ECO:0007669"/>
    <property type="project" value="TreeGrafter"/>
</dbReference>
<comment type="subcellular location">
    <subcellularLocation>
        <location evidence="1">Cytoplasm</location>
        <location evidence="1">Cytoskeleton</location>
    </subcellularLocation>
</comment>
<evidence type="ECO:0000256" key="2">
    <source>
        <dbReference type="ARBA" id="ARBA00011375"/>
    </source>
</evidence>
<dbReference type="PANTHER" id="PTHR16056:SF16">
    <property type="entry name" value="REGULATOR OF MICROTUBULE DYNAMICS PROTEIN 1"/>
    <property type="match status" value="1"/>
</dbReference>
<dbReference type="AlphaFoldDB" id="A0A9P0DB83"/>
<evidence type="ECO:0000313" key="10">
    <source>
        <dbReference type="Proteomes" id="UP001153737"/>
    </source>
</evidence>
<evidence type="ECO:0000313" key="9">
    <source>
        <dbReference type="EMBL" id="CAH1119465.1"/>
    </source>
</evidence>
<organism evidence="9 10">
    <name type="scientific">Phaedon cochleariae</name>
    <name type="common">Mustard beetle</name>
    <dbReference type="NCBI Taxonomy" id="80249"/>
    <lineage>
        <taxon>Eukaryota</taxon>
        <taxon>Metazoa</taxon>
        <taxon>Ecdysozoa</taxon>
        <taxon>Arthropoda</taxon>
        <taxon>Hexapoda</taxon>
        <taxon>Insecta</taxon>
        <taxon>Pterygota</taxon>
        <taxon>Neoptera</taxon>
        <taxon>Endopterygota</taxon>
        <taxon>Coleoptera</taxon>
        <taxon>Polyphaga</taxon>
        <taxon>Cucujiformia</taxon>
        <taxon>Chrysomeloidea</taxon>
        <taxon>Chrysomelidae</taxon>
        <taxon>Chrysomelinae</taxon>
        <taxon>Chrysomelini</taxon>
        <taxon>Phaedon</taxon>
    </lineage>
</organism>
<keyword evidence="4" id="KW-0677">Repeat</keyword>
<dbReference type="PANTHER" id="PTHR16056">
    <property type="entry name" value="REGULATOR OF MICROTUBULE DYNAMICS PROTEIN"/>
    <property type="match status" value="1"/>
</dbReference>
<gene>
    <name evidence="9" type="ORF">PHAECO_LOCUS3608</name>
</gene>
<dbReference type="Gene3D" id="1.25.40.10">
    <property type="entry name" value="Tetratricopeptide repeat domain"/>
    <property type="match status" value="1"/>
</dbReference>
<dbReference type="InterPro" id="IPR049039">
    <property type="entry name" value="RMD1-3_a_helical_rpt"/>
</dbReference>
<dbReference type="GO" id="GO:0097431">
    <property type="term" value="C:mitotic spindle pole"/>
    <property type="evidence" value="ECO:0007669"/>
    <property type="project" value="TreeGrafter"/>
</dbReference>
<protein>
    <recommendedName>
        <fullName evidence="7">Regulator of microtubule dynamics protein 1</fullName>
    </recommendedName>
    <alternativeName>
        <fullName evidence="8">Protein FAM82B</fullName>
    </alternativeName>
</protein>
<dbReference type="Proteomes" id="UP001153737">
    <property type="component" value="Chromosome 13"/>
</dbReference>
<dbReference type="InterPro" id="IPR011990">
    <property type="entry name" value="TPR-like_helical_dom_sf"/>
</dbReference>
<reference evidence="9" key="1">
    <citation type="submission" date="2022-01" db="EMBL/GenBank/DDBJ databases">
        <authorList>
            <person name="King R."/>
        </authorList>
    </citation>
    <scope>NUCLEOTIDE SEQUENCE</scope>
</reference>
<dbReference type="GO" id="GO:0005739">
    <property type="term" value="C:mitochondrion"/>
    <property type="evidence" value="ECO:0007669"/>
    <property type="project" value="TreeGrafter"/>
</dbReference>
<comment type="subunit">
    <text evidence="2">Interacts with microtubules.</text>
</comment>
<dbReference type="SUPFAM" id="SSF48452">
    <property type="entry name" value="TPR-like"/>
    <property type="match status" value="1"/>
</dbReference>
<reference evidence="9" key="2">
    <citation type="submission" date="2022-10" db="EMBL/GenBank/DDBJ databases">
        <authorList>
            <consortium name="ENA_rothamsted_submissions"/>
            <consortium name="culmorum"/>
            <person name="King R."/>
        </authorList>
    </citation>
    <scope>NUCLEOTIDE SEQUENCE</scope>
</reference>
<evidence type="ECO:0000256" key="5">
    <source>
        <dbReference type="ARBA" id="ARBA00022803"/>
    </source>
</evidence>
<proteinExistence type="predicted"/>
<evidence type="ECO:0000256" key="1">
    <source>
        <dbReference type="ARBA" id="ARBA00004245"/>
    </source>
</evidence>
<dbReference type="Pfam" id="PF21033">
    <property type="entry name" value="RMD1-3"/>
    <property type="match status" value="1"/>
</dbReference>